<dbReference type="PANTHER" id="PTHR48081:SF8">
    <property type="entry name" value="ALPHA_BETA HYDROLASE FOLD-3 DOMAIN-CONTAINING PROTEIN-RELATED"/>
    <property type="match status" value="1"/>
</dbReference>
<evidence type="ECO:0000313" key="4">
    <source>
        <dbReference type="Proteomes" id="UP000234254"/>
    </source>
</evidence>
<dbReference type="Gene3D" id="3.40.50.1820">
    <property type="entry name" value="alpha/beta hydrolase"/>
    <property type="match status" value="1"/>
</dbReference>
<comment type="caution">
    <text evidence="3">The sequence shown here is derived from an EMBL/GenBank/DDBJ whole genome shotgun (WGS) entry which is preliminary data.</text>
</comment>
<dbReference type="InterPro" id="IPR029058">
    <property type="entry name" value="AB_hydrolase_fold"/>
</dbReference>
<dbReference type="GO" id="GO:0016787">
    <property type="term" value="F:hydrolase activity"/>
    <property type="evidence" value="ECO:0007669"/>
    <property type="project" value="UniProtKB-KW"/>
</dbReference>
<dbReference type="Proteomes" id="UP000234254">
    <property type="component" value="Unassembled WGS sequence"/>
</dbReference>
<dbReference type="SUPFAM" id="SSF53474">
    <property type="entry name" value="alpha/beta-Hydrolases"/>
    <property type="match status" value="1"/>
</dbReference>
<protein>
    <submittedName>
        <fullName evidence="3">Alpha/beta-hydrolase</fullName>
    </submittedName>
</protein>
<dbReference type="AlphaFoldDB" id="A0A2I1CZZ1"/>
<evidence type="ECO:0000256" key="1">
    <source>
        <dbReference type="ARBA" id="ARBA00022801"/>
    </source>
</evidence>
<feature type="domain" description="Alpha/beta hydrolase fold-3" evidence="2">
    <location>
        <begin position="84"/>
        <end position="311"/>
    </location>
</feature>
<dbReference type="InterPro" id="IPR050300">
    <property type="entry name" value="GDXG_lipolytic_enzyme"/>
</dbReference>
<name>A0A2I1CZZ1_ASPC2</name>
<dbReference type="OrthoDB" id="19653at2759"/>
<dbReference type="VEuPathDB" id="FungiDB:P168DRAFT_328250"/>
<dbReference type="PANTHER" id="PTHR48081">
    <property type="entry name" value="AB HYDROLASE SUPERFAMILY PROTEIN C4A8.06C"/>
    <property type="match status" value="1"/>
</dbReference>
<evidence type="ECO:0000259" key="2">
    <source>
        <dbReference type="Pfam" id="PF07859"/>
    </source>
</evidence>
<sequence>MDQSEIKPPVATTAAGYGLPYTLYLHSSAWLLRNLVALMSGTGELFDKNLYVDTPGLGEGRVKLSICIPNDSAPEGPKPLVIVTEGGGFVLGQPSDGEHVVRSLSDTLGAVIISIEYAKSPRYPYPHALLQLHAVLKWALSPAGSEAMGVAIDPSRVATMGNSAGGNLATALSLLISFTTGPCARFREELPEGFHLAAQVLLYPSTACNRPYQERFDACDARVQAASLPVWAASLMEASYLPPSVEKGSILSAPVDATVPLLKSLAYLPPALVITAGMDCLKLEAKEYAAKLRQAGVTVAEHEYKDAIHGFSHYREDSKQYRKEDVEDCWKRVIQFLQDRFHVRT</sequence>
<evidence type="ECO:0000313" key="3">
    <source>
        <dbReference type="EMBL" id="PKY03185.1"/>
    </source>
</evidence>
<dbReference type="Pfam" id="PF07859">
    <property type="entry name" value="Abhydrolase_3"/>
    <property type="match status" value="1"/>
</dbReference>
<organism evidence="3 4">
    <name type="scientific">Aspergillus campestris (strain IBT 28561)</name>
    <dbReference type="NCBI Taxonomy" id="1392248"/>
    <lineage>
        <taxon>Eukaryota</taxon>
        <taxon>Fungi</taxon>
        <taxon>Dikarya</taxon>
        <taxon>Ascomycota</taxon>
        <taxon>Pezizomycotina</taxon>
        <taxon>Eurotiomycetes</taxon>
        <taxon>Eurotiomycetidae</taxon>
        <taxon>Eurotiales</taxon>
        <taxon>Aspergillaceae</taxon>
        <taxon>Aspergillus</taxon>
        <taxon>Aspergillus subgen. Circumdati</taxon>
    </lineage>
</organism>
<dbReference type="EMBL" id="MSFM01000008">
    <property type="protein sequence ID" value="PKY03185.1"/>
    <property type="molecule type" value="Genomic_DNA"/>
</dbReference>
<gene>
    <name evidence="3" type="ORF">P168DRAFT_328250</name>
</gene>
<proteinExistence type="predicted"/>
<accession>A0A2I1CZZ1</accession>
<reference evidence="3" key="1">
    <citation type="submission" date="2016-12" db="EMBL/GenBank/DDBJ databases">
        <title>The genomes of Aspergillus section Nigri reveals drivers in fungal speciation.</title>
        <authorList>
            <consortium name="DOE Joint Genome Institute"/>
            <person name="Vesth T.C."/>
            <person name="Nybo J."/>
            <person name="Theobald S."/>
            <person name="Brandl J."/>
            <person name="Frisvad J.C."/>
            <person name="Nielsen K.F."/>
            <person name="Lyhne E.K."/>
            <person name="Kogle M.E."/>
            <person name="Kuo A."/>
            <person name="Riley R."/>
            <person name="Clum A."/>
            <person name="Nolan M."/>
            <person name="Lipzen A."/>
            <person name="Salamov A."/>
            <person name="Henrissat B."/>
            <person name="Wiebenga A."/>
            <person name="De vries R.P."/>
            <person name="Grigoriev I.V."/>
            <person name="Mortensen U.H."/>
            <person name="Andersen M.R."/>
            <person name="Baker S.E."/>
        </authorList>
    </citation>
    <scope>NUCLEOTIDE SEQUENCE</scope>
    <source>
        <strain evidence="3">IBT 28561</strain>
    </source>
</reference>
<dbReference type="GeneID" id="36548861"/>
<dbReference type="RefSeq" id="XP_024691779.1">
    <property type="nucleotide sequence ID" value="XM_024841337.1"/>
</dbReference>
<dbReference type="InterPro" id="IPR013094">
    <property type="entry name" value="AB_hydrolase_3"/>
</dbReference>
<keyword evidence="1" id="KW-0378">Hydrolase</keyword>
<keyword evidence="4" id="KW-1185">Reference proteome</keyword>